<accession>A0AA88IHY4</accession>
<name>A0AA88IHY4_ARTSF</name>
<gene>
    <name evidence="1" type="ORF">QYM36_002649</name>
</gene>
<sequence length="133" mass="15013">MRATQVYDAVLYAKGVGIHLLIFSPHTSSKPQPRDVSVYGPLKTCWYQAIEKWLISDPGRAVTEYEISKLLGESFPKSFTPANIASGFSKPGIHQPKERRDQKNKYLTSVTKVNKSRILFVTITRKTLSDLKT</sequence>
<evidence type="ECO:0000313" key="2">
    <source>
        <dbReference type="Proteomes" id="UP001187531"/>
    </source>
</evidence>
<protein>
    <submittedName>
        <fullName evidence="1">Uncharacterized protein</fullName>
    </submittedName>
</protein>
<keyword evidence="2" id="KW-1185">Reference proteome</keyword>
<proteinExistence type="predicted"/>
<dbReference type="EMBL" id="JAVRJZ010000005">
    <property type="protein sequence ID" value="KAK2722167.1"/>
    <property type="molecule type" value="Genomic_DNA"/>
</dbReference>
<evidence type="ECO:0000313" key="1">
    <source>
        <dbReference type="EMBL" id="KAK2722167.1"/>
    </source>
</evidence>
<organism evidence="1 2">
    <name type="scientific">Artemia franciscana</name>
    <name type="common">Brine shrimp</name>
    <name type="synonym">Artemia sanfranciscana</name>
    <dbReference type="NCBI Taxonomy" id="6661"/>
    <lineage>
        <taxon>Eukaryota</taxon>
        <taxon>Metazoa</taxon>
        <taxon>Ecdysozoa</taxon>
        <taxon>Arthropoda</taxon>
        <taxon>Crustacea</taxon>
        <taxon>Branchiopoda</taxon>
        <taxon>Anostraca</taxon>
        <taxon>Artemiidae</taxon>
        <taxon>Artemia</taxon>
    </lineage>
</organism>
<dbReference type="AlphaFoldDB" id="A0AA88IHY4"/>
<comment type="caution">
    <text evidence="1">The sequence shown here is derived from an EMBL/GenBank/DDBJ whole genome shotgun (WGS) entry which is preliminary data.</text>
</comment>
<reference evidence="1" key="1">
    <citation type="submission" date="2023-07" db="EMBL/GenBank/DDBJ databases">
        <title>Chromosome-level genome assembly of Artemia franciscana.</title>
        <authorList>
            <person name="Jo E."/>
        </authorList>
    </citation>
    <scope>NUCLEOTIDE SEQUENCE</scope>
    <source>
        <tissue evidence="1">Whole body</tissue>
    </source>
</reference>
<dbReference type="Proteomes" id="UP001187531">
    <property type="component" value="Unassembled WGS sequence"/>
</dbReference>